<dbReference type="SMART" id="SM00322">
    <property type="entry name" value="KH"/>
    <property type="match status" value="1"/>
</dbReference>
<dbReference type="OMA" id="KGMYASE"/>
<evidence type="ECO:0000313" key="19">
    <source>
        <dbReference type="Proteomes" id="UP000256601"/>
    </source>
</evidence>
<evidence type="ECO:0000256" key="6">
    <source>
        <dbReference type="ARBA" id="ARBA00022771"/>
    </source>
</evidence>
<evidence type="ECO:0000256" key="1">
    <source>
        <dbReference type="ARBA" id="ARBA00004123"/>
    </source>
</evidence>
<gene>
    <name evidence="17" type="ORF">B0I71DRAFT_135788</name>
    <name evidence="16" type="ORF">YALI1_F24359g</name>
</gene>
<dbReference type="Pfam" id="PF16275">
    <property type="entry name" value="SF1-HH"/>
    <property type="match status" value="1"/>
</dbReference>
<dbReference type="GO" id="GO:0000398">
    <property type="term" value="P:mRNA splicing, via spliceosome"/>
    <property type="evidence" value="ECO:0007669"/>
    <property type="project" value="UniProtKB-UniRule"/>
</dbReference>
<dbReference type="InterPro" id="IPR055256">
    <property type="entry name" value="KH_1_KHDC4/BBP-like"/>
</dbReference>
<dbReference type="SMR" id="A0A1D8NNZ9"/>
<dbReference type="InterPro" id="IPR036875">
    <property type="entry name" value="Znf_CCHC_sf"/>
</dbReference>
<protein>
    <recommendedName>
        <fullName evidence="3 13">Branchpoint-bridging protein</fullName>
    </recommendedName>
</protein>
<feature type="region of interest" description="Disordered" evidence="14">
    <location>
        <begin position="294"/>
        <end position="319"/>
    </location>
</feature>
<dbReference type="Pfam" id="PF22675">
    <property type="entry name" value="KH-I_KHDC4-BBP"/>
    <property type="match status" value="1"/>
</dbReference>
<dbReference type="PROSITE" id="PS50084">
    <property type="entry name" value="KH_TYPE_1"/>
    <property type="match status" value="1"/>
</dbReference>
<dbReference type="InterPro" id="IPR004087">
    <property type="entry name" value="KH_dom"/>
</dbReference>
<feature type="compositionally biased region" description="Low complexity" evidence="14">
    <location>
        <begin position="446"/>
        <end position="466"/>
    </location>
</feature>
<comment type="similarity">
    <text evidence="2 13">Belongs to the BBP/SF1 family.</text>
</comment>
<dbReference type="InterPro" id="IPR036612">
    <property type="entry name" value="KH_dom_type_1_sf"/>
</dbReference>
<dbReference type="Pfam" id="PF00098">
    <property type="entry name" value="zf-CCHC"/>
    <property type="match status" value="1"/>
</dbReference>
<keyword evidence="6 11" id="KW-0863">Zinc-finger</keyword>
<dbReference type="VEuPathDB" id="FungiDB:YALI1_F24359g"/>
<dbReference type="VEuPathDB" id="FungiDB:YALI0_F18370g"/>
<evidence type="ECO:0000256" key="2">
    <source>
        <dbReference type="ARBA" id="ARBA00010382"/>
    </source>
</evidence>
<feature type="domain" description="CCHC-type" evidence="15">
    <location>
        <begin position="330"/>
        <end position="343"/>
    </location>
</feature>
<dbReference type="GO" id="GO:0045131">
    <property type="term" value="F:pre-mRNA branch point binding"/>
    <property type="evidence" value="ECO:0007669"/>
    <property type="project" value="UniProtKB-UniRule"/>
</dbReference>
<dbReference type="InterPro" id="IPR032570">
    <property type="entry name" value="SF1-HH"/>
</dbReference>
<reference evidence="16 18" key="1">
    <citation type="journal article" date="2016" name="PLoS ONE">
        <title>Sequence Assembly of Yarrowia lipolytica Strain W29/CLIB89 Shows Transposable Element Diversity.</title>
        <authorList>
            <person name="Magnan C."/>
            <person name="Yu J."/>
            <person name="Chang I."/>
            <person name="Jahn E."/>
            <person name="Kanomata Y."/>
            <person name="Wu J."/>
            <person name="Zeller M."/>
            <person name="Oakes M."/>
            <person name="Baldi P."/>
            <person name="Sandmeyer S."/>
        </authorList>
    </citation>
    <scope>NUCLEOTIDE SEQUENCE [LARGE SCALE GENOMIC DNA]</scope>
    <source>
        <strain evidence="16">CLIB89</strain>
        <strain evidence="18">CLIB89(W29)</strain>
    </source>
</reference>
<keyword evidence="13" id="KW-0747">Spliceosome</keyword>
<dbReference type="InterPro" id="IPR045071">
    <property type="entry name" value="BBP-like"/>
</dbReference>
<evidence type="ECO:0000313" key="18">
    <source>
        <dbReference type="Proteomes" id="UP000182444"/>
    </source>
</evidence>
<feature type="compositionally biased region" description="Basic and acidic residues" evidence="14">
    <location>
        <begin position="411"/>
        <end position="424"/>
    </location>
</feature>
<proteinExistence type="inferred from homology"/>
<keyword evidence="10 13" id="KW-0539">Nucleus</keyword>
<feature type="compositionally biased region" description="Pro residues" evidence="14">
    <location>
        <begin position="468"/>
        <end position="484"/>
    </location>
</feature>
<evidence type="ECO:0000313" key="16">
    <source>
        <dbReference type="EMBL" id="AOW07361.1"/>
    </source>
</evidence>
<dbReference type="EMBL" id="KZ859078">
    <property type="protein sequence ID" value="RDW23532.1"/>
    <property type="molecule type" value="Genomic_DNA"/>
</dbReference>
<dbReference type="CDD" id="cd02395">
    <property type="entry name" value="KH-I_BBP"/>
    <property type="match status" value="1"/>
</dbReference>
<dbReference type="PANTHER" id="PTHR11208">
    <property type="entry name" value="RNA-BINDING PROTEIN RELATED"/>
    <property type="match status" value="1"/>
</dbReference>
<dbReference type="GO" id="GO:0003729">
    <property type="term" value="F:mRNA binding"/>
    <property type="evidence" value="ECO:0007669"/>
    <property type="project" value="TreeGrafter"/>
</dbReference>
<dbReference type="SUPFAM" id="SSF54791">
    <property type="entry name" value="Eukaryotic type KH-domain (KH-domain type I)"/>
    <property type="match status" value="1"/>
</dbReference>
<keyword evidence="4 13" id="KW-0507">mRNA processing</keyword>
<dbReference type="Gene3D" id="3.30.1370.10">
    <property type="entry name" value="K Homology domain, type 1"/>
    <property type="match status" value="1"/>
</dbReference>
<evidence type="ECO:0000256" key="5">
    <source>
        <dbReference type="ARBA" id="ARBA00022723"/>
    </source>
</evidence>
<dbReference type="RefSeq" id="XP_505575.1">
    <property type="nucleotide sequence ID" value="XM_505575.1"/>
</dbReference>
<feature type="compositionally biased region" description="Polar residues" evidence="14">
    <location>
        <begin position="376"/>
        <end position="392"/>
    </location>
</feature>
<dbReference type="FunFam" id="3.30.1370.10:FF:000024">
    <property type="entry name" value="Branchpoint-bridging protein-like protein"/>
    <property type="match status" value="1"/>
</dbReference>
<dbReference type="eggNOG" id="KOG0119">
    <property type="taxonomic scope" value="Eukaryota"/>
</dbReference>
<dbReference type="KEGG" id="yli:2907809"/>
<comment type="subcellular location">
    <subcellularLocation>
        <location evidence="1 13">Nucleus</location>
    </subcellularLocation>
</comment>
<evidence type="ECO:0000256" key="11">
    <source>
        <dbReference type="PROSITE-ProRule" id="PRU00047"/>
    </source>
</evidence>
<keyword evidence="7 13" id="KW-0862">Zinc</keyword>
<evidence type="ECO:0000256" key="12">
    <source>
        <dbReference type="PROSITE-ProRule" id="PRU00117"/>
    </source>
</evidence>
<dbReference type="InterPro" id="IPR001878">
    <property type="entry name" value="Znf_CCHC"/>
</dbReference>
<dbReference type="GO" id="GO:0005829">
    <property type="term" value="C:cytosol"/>
    <property type="evidence" value="ECO:0007669"/>
    <property type="project" value="UniProtKB-ARBA"/>
</dbReference>
<dbReference type="GO" id="GO:0000243">
    <property type="term" value="C:commitment complex"/>
    <property type="evidence" value="ECO:0007669"/>
    <property type="project" value="UniProtKB-ARBA"/>
</dbReference>
<feature type="compositionally biased region" description="Polar residues" evidence="14">
    <location>
        <begin position="428"/>
        <end position="445"/>
    </location>
</feature>
<dbReference type="PROSITE" id="PS50158">
    <property type="entry name" value="ZF_CCHC"/>
    <property type="match status" value="1"/>
</dbReference>
<sequence length="605" mass="67189">MSSTYSSIQRHRKDTSSSGSNTTPLARRRRFDEGPADPGSAPHLDSFVVPPTRHDDGTKRQPGRRKQRWSHGENKVADLLQMPTALTGHLTPEQAEAYAIYYRIEEISQQLRLGDIVPPEDERSPSPPPQYDSMGKRTNTRDARYTRQLEEERHRLIERAQRLIPNYRPPVDYHKPAKTQEVVYIPVNEYPDINFIGQLLGARGKTLKKMEQESGAKICIRGRGSVKQGKGRTDIPFQSTAEDDLHCLIISEDEEKIARAVQLVQQVIDTAASVPEGQNELKRSQLRELAALNGTLRDDENYGGAPQSSSGDEMDDRNKRRNNFMSSIVCHICGSKGHFARDCLEKGTNAGTSENADREYDALMRELQGEGVIDTASQQQSIAQNPNTNNVSKLPPAVTGSNAAPINMRKPMSERGGSFDRFDRGGFNQSNQREPQQQSHQQNMHNTNGNNYDRYDRNFNNSSNSSPELPPWHRPTPPSQPAAPPWLRRDNYKKHDKVSVQQSMQQSPWNRDTRQHQHQHQPPVHHQSMFNNNQSPIGPPGMSSSGFGGYGGAPAGVPGMSVPPGPPGLSKVPPPPPPPGVPGMDGDQPIRHPPPPPPGVIGPPK</sequence>
<evidence type="ECO:0000313" key="17">
    <source>
        <dbReference type="EMBL" id="RDW23532.1"/>
    </source>
</evidence>
<dbReference type="GO" id="GO:0048024">
    <property type="term" value="P:regulation of mRNA splicing, via spliceosome"/>
    <property type="evidence" value="ECO:0007669"/>
    <property type="project" value="TreeGrafter"/>
</dbReference>
<evidence type="ECO:0000256" key="3">
    <source>
        <dbReference type="ARBA" id="ARBA00017984"/>
    </source>
</evidence>
<evidence type="ECO:0000256" key="13">
    <source>
        <dbReference type="RuleBase" id="RU367126"/>
    </source>
</evidence>
<evidence type="ECO:0000256" key="9">
    <source>
        <dbReference type="ARBA" id="ARBA00023187"/>
    </source>
</evidence>
<dbReference type="Proteomes" id="UP000182444">
    <property type="component" value="Chromosome 1F"/>
</dbReference>
<keyword evidence="5 13" id="KW-0479">Metal-binding</keyword>
<evidence type="ECO:0000256" key="4">
    <source>
        <dbReference type="ARBA" id="ARBA00022664"/>
    </source>
</evidence>
<dbReference type="Gene3D" id="4.10.60.10">
    <property type="entry name" value="Zinc finger, CCHC-type"/>
    <property type="match status" value="1"/>
</dbReference>
<feature type="region of interest" description="Disordered" evidence="14">
    <location>
        <begin position="1"/>
        <end position="75"/>
    </location>
</feature>
<evidence type="ECO:0000259" key="15">
    <source>
        <dbReference type="PROSITE" id="PS50158"/>
    </source>
</evidence>
<feature type="region of interest" description="Disordered" evidence="14">
    <location>
        <begin position="117"/>
        <end position="139"/>
    </location>
</feature>
<feature type="compositionally biased region" description="Polar residues" evidence="14">
    <location>
        <begin position="499"/>
        <end position="510"/>
    </location>
</feature>
<dbReference type="GO" id="GO:0008270">
    <property type="term" value="F:zinc ion binding"/>
    <property type="evidence" value="ECO:0007669"/>
    <property type="project" value="UniProtKB-UniRule"/>
</dbReference>
<dbReference type="OrthoDB" id="6777263at2759"/>
<dbReference type="AlphaFoldDB" id="A0A1D8NNZ9"/>
<name>A0A1D8NNZ9_YARLL</name>
<comment type="function">
    <text evidence="13">Necessary for the splicing of pre-mRNA. Has a role in the recognition of the branch site (5'-UACUAAC-3'), the pyrimidine tract and the 3'-splice site at the 3'-end of introns.</text>
</comment>
<dbReference type="Gene3D" id="6.10.140.1790">
    <property type="match status" value="1"/>
</dbReference>
<keyword evidence="9 13" id="KW-0508">mRNA splicing</keyword>
<evidence type="ECO:0000256" key="14">
    <source>
        <dbReference type="SAM" id="MobiDB-lite"/>
    </source>
</evidence>
<feature type="compositionally biased region" description="Pro residues" evidence="14">
    <location>
        <begin position="561"/>
        <end position="581"/>
    </location>
</feature>
<keyword evidence="8 12" id="KW-0694">RNA-binding</keyword>
<reference evidence="17 19" key="2">
    <citation type="submission" date="2018-07" db="EMBL/GenBank/DDBJ databases">
        <title>Draft Genome Assemblies for Five Robust Yarrowia lipolytica Strains Exhibiting High Lipid Production and Pentose Sugar Utilization and Sugar Alcohol Secretion from Undetoxified Lignocellulosic Biomass Hydrolysates.</title>
        <authorList>
            <consortium name="DOE Joint Genome Institute"/>
            <person name="Walker C."/>
            <person name="Ryu S."/>
            <person name="Na H."/>
            <person name="Zane M."/>
            <person name="LaButti K."/>
            <person name="Lipzen A."/>
            <person name="Haridas S."/>
            <person name="Barry K."/>
            <person name="Grigoriev I.V."/>
            <person name="Quarterman J."/>
            <person name="Slininger P."/>
            <person name="Dien B."/>
            <person name="Trinh C.T."/>
        </authorList>
    </citation>
    <scope>NUCLEOTIDE SEQUENCE [LARGE SCALE GENOMIC DNA]</scope>
    <source>
        <strain evidence="17 19">YB392</strain>
    </source>
</reference>
<dbReference type="Proteomes" id="UP000256601">
    <property type="component" value="Unassembled WGS sequence"/>
</dbReference>
<dbReference type="SUPFAM" id="SSF57756">
    <property type="entry name" value="Retrovirus zinc finger-like domains"/>
    <property type="match status" value="1"/>
</dbReference>
<dbReference type="InterPro" id="IPR047086">
    <property type="entry name" value="SF1-HH_sf"/>
</dbReference>
<dbReference type="GeneID" id="2907809"/>
<dbReference type="PANTHER" id="PTHR11208:SF45">
    <property type="entry name" value="SPLICING FACTOR 1"/>
    <property type="match status" value="1"/>
</dbReference>
<evidence type="ECO:0000256" key="7">
    <source>
        <dbReference type="ARBA" id="ARBA00022833"/>
    </source>
</evidence>
<feature type="region of interest" description="Disordered" evidence="14">
    <location>
        <begin position="376"/>
        <end position="605"/>
    </location>
</feature>
<accession>A0A1D8NNZ9</accession>
<feature type="compositionally biased region" description="Pro residues" evidence="14">
    <location>
        <begin position="591"/>
        <end position="605"/>
    </location>
</feature>
<evidence type="ECO:0000256" key="8">
    <source>
        <dbReference type="ARBA" id="ARBA00022884"/>
    </source>
</evidence>
<dbReference type="EMBL" id="CP017558">
    <property type="protein sequence ID" value="AOW07361.1"/>
    <property type="molecule type" value="Genomic_DNA"/>
</dbReference>
<dbReference type="SMART" id="SM00343">
    <property type="entry name" value="ZnF_C2HC"/>
    <property type="match status" value="1"/>
</dbReference>
<organism evidence="16 18">
    <name type="scientific">Yarrowia lipolytica</name>
    <name type="common">Candida lipolytica</name>
    <dbReference type="NCBI Taxonomy" id="4952"/>
    <lineage>
        <taxon>Eukaryota</taxon>
        <taxon>Fungi</taxon>
        <taxon>Dikarya</taxon>
        <taxon>Ascomycota</taxon>
        <taxon>Saccharomycotina</taxon>
        <taxon>Dipodascomycetes</taxon>
        <taxon>Dipodascales</taxon>
        <taxon>Dipodascales incertae sedis</taxon>
        <taxon>Yarrowia</taxon>
    </lineage>
</organism>
<evidence type="ECO:0000256" key="10">
    <source>
        <dbReference type="ARBA" id="ARBA00023242"/>
    </source>
</evidence>